<keyword evidence="2" id="KW-1185">Reference proteome</keyword>
<name>A0ABY6Y8Z4_9BURK</name>
<dbReference type="EMBL" id="CABVQG010000081">
    <property type="protein sequence ID" value="VWD49153.1"/>
    <property type="molecule type" value="Genomic_DNA"/>
</dbReference>
<comment type="caution">
    <text evidence="1">The sequence shown here is derived from an EMBL/GenBank/DDBJ whole genome shotgun (WGS) entry which is preliminary data.</text>
</comment>
<evidence type="ECO:0008006" key="3">
    <source>
        <dbReference type="Google" id="ProtNLM"/>
    </source>
</evidence>
<evidence type="ECO:0000313" key="1">
    <source>
        <dbReference type="EMBL" id="VWD49153.1"/>
    </source>
</evidence>
<organism evidence="1 2">
    <name type="scientific">Burkholderia aenigmatica</name>
    <dbReference type="NCBI Taxonomy" id="2015348"/>
    <lineage>
        <taxon>Bacteria</taxon>
        <taxon>Pseudomonadati</taxon>
        <taxon>Pseudomonadota</taxon>
        <taxon>Betaproteobacteria</taxon>
        <taxon>Burkholderiales</taxon>
        <taxon>Burkholderiaceae</taxon>
        <taxon>Burkholderia</taxon>
        <taxon>Burkholderia cepacia complex</taxon>
    </lineage>
</organism>
<evidence type="ECO:0000313" key="2">
    <source>
        <dbReference type="Proteomes" id="UP000494120"/>
    </source>
</evidence>
<accession>A0ABY6Y8Z4</accession>
<protein>
    <recommendedName>
        <fullName evidence="3">TniQ family protein</fullName>
    </recommendedName>
</protein>
<sequence length="467" mass="52189">MNVPLINLPMAHPLESVQGFLLRLAEANAYPAVEWLQRIDGLDVHLRDLVGAVVFGFTPKWLGELGATAVAPLGFDQKYCLGRRARCCVACLQKAPYWRAVWEHRLYVACHIHSLELVDTCPVCGSKLCWARASMMRCRCGSEISSWEQVEASCSSVDAAHHIWHAFVRASGVPEDADGRPVSVVDDLSLPSIASLISHLGATTETTEYMLSPKAWRNLTLSETSRLVATAYSRLTDWPFKFHDFLHEEEQSIRDATETSRQSPRIRRLKKFLFHQLAPDLNFLLDGFRGYMRDQSMTTLDRRRSWATVGDIQSQAYVTATVAARRLGIRAATLHALTTRVGVTEIQQPGGGRRHFTLIKKTALSTLKQELADEISLRSMSRFLGISMLRVEQLADVGLLKRRIVTHGLVSTSLFRRSEALELIDSIRSGGGAVACPGREISFAEVNKYFLSQRAEFVSLICVFRGS</sequence>
<dbReference type="Proteomes" id="UP000494120">
    <property type="component" value="Unassembled WGS sequence"/>
</dbReference>
<reference evidence="1 2" key="1">
    <citation type="submission" date="2019-09" db="EMBL/GenBank/DDBJ databases">
        <authorList>
            <person name="Depoorter E."/>
        </authorList>
    </citation>
    <scope>NUCLEOTIDE SEQUENCE [LARGE SCALE GENOMIC DNA]</scope>
    <source>
        <strain evidence="1 2">R-17378</strain>
    </source>
</reference>
<gene>
    <name evidence="1" type="ORF">BLA17378_08587</name>
</gene>
<proteinExistence type="predicted"/>